<organism evidence="1 2">
    <name type="scientific">Gracilimonas mengyeensis</name>
    <dbReference type="NCBI Taxonomy" id="1302730"/>
    <lineage>
        <taxon>Bacteria</taxon>
        <taxon>Pseudomonadati</taxon>
        <taxon>Balneolota</taxon>
        <taxon>Balneolia</taxon>
        <taxon>Balneolales</taxon>
        <taxon>Balneolaceae</taxon>
        <taxon>Gracilimonas</taxon>
    </lineage>
</organism>
<name>A0A521AC82_9BACT</name>
<gene>
    <name evidence="1" type="ORF">SAMN06265219_10148</name>
</gene>
<reference evidence="1 2" key="1">
    <citation type="submission" date="2017-05" db="EMBL/GenBank/DDBJ databases">
        <authorList>
            <person name="Varghese N."/>
            <person name="Submissions S."/>
        </authorList>
    </citation>
    <scope>NUCLEOTIDE SEQUENCE [LARGE SCALE GENOMIC DNA]</scope>
    <source>
        <strain evidence="1 2">DSM 21985</strain>
    </source>
</reference>
<sequence length="30" mass="3351">MPLFQNVVLNTFLSGVDEKKVELGLTEEAE</sequence>
<keyword evidence="2" id="KW-1185">Reference proteome</keyword>
<evidence type="ECO:0000313" key="1">
    <source>
        <dbReference type="EMBL" id="SMO32437.1"/>
    </source>
</evidence>
<dbReference type="EMBL" id="FXTP01000001">
    <property type="protein sequence ID" value="SMO32437.1"/>
    <property type="molecule type" value="Genomic_DNA"/>
</dbReference>
<evidence type="ECO:0000313" key="2">
    <source>
        <dbReference type="Proteomes" id="UP000317557"/>
    </source>
</evidence>
<protein>
    <submittedName>
        <fullName evidence="1">Uncharacterized protein</fullName>
    </submittedName>
</protein>
<dbReference type="AlphaFoldDB" id="A0A521AC82"/>
<dbReference type="Proteomes" id="UP000317557">
    <property type="component" value="Unassembled WGS sequence"/>
</dbReference>
<accession>A0A521AC82</accession>
<proteinExistence type="predicted"/>